<dbReference type="EMBL" id="WLYL01000062">
    <property type="protein sequence ID" value="MTD12233.1"/>
    <property type="molecule type" value="Genomic_DNA"/>
</dbReference>
<proteinExistence type="predicted"/>
<dbReference type="Pfam" id="PF18050">
    <property type="entry name" value="Cyclophil_like2"/>
    <property type="match status" value="1"/>
</dbReference>
<dbReference type="Gene3D" id="2.40.100.20">
    <property type="match status" value="1"/>
</dbReference>
<comment type="caution">
    <text evidence="3">The sequence shown here is derived from an EMBL/GenBank/DDBJ whole genome shotgun (WGS) entry which is preliminary data.</text>
</comment>
<protein>
    <recommendedName>
        <fullName evidence="2">Cyclophilin-like domain-containing protein</fullName>
    </recommendedName>
</protein>
<accession>A0A6L6GHE2</accession>
<dbReference type="InterPro" id="IPR041183">
    <property type="entry name" value="Cyclophilin-like"/>
</dbReference>
<dbReference type="SUPFAM" id="SSF50891">
    <property type="entry name" value="Cyclophilin-like"/>
    <property type="match status" value="1"/>
</dbReference>
<feature type="signal peptide" evidence="1">
    <location>
        <begin position="1"/>
        <end position="23"/>
    </location>
</feature>
<dbReference type="RefSeq" id="WP_154773763.1">
    <property type="nucleotide sequence ID" value="NZ_WLYL01000062.1"/>
</dbReference>
<name>A0A6L6GHE2_9GAMM</name>
<organism evidence="3 4">
    <name type="scientific">Acinetobacter faecalis</name>
    <dbReference type="NCBI Taxonomy" id="2665161"/>
    <lineage>
        <taxon>Bacteria</taxon>
        <taxon>Pseudomonadati</taxon>
        <taxon>Pseudomonadota</taxon>
        <taxon>Gammaproteobacteria</taxon>
        <taxon>Moraxellales</taxon>
        <taxon>Moraxellaceae</taxon>
        <taxon>Acinetobacter</taxon>
    </lineage>
</organism>
<dbReference type="Proteomes" id="UP000473854">
    <property type="component" value="Unassembled WGS sequence"/>
</dbReference>
<sequence length="174" mass="19395">MNLKNRMRVMSVMAIAAMTGLNACSEEQGAATNLATTNQDLIGTVIQQNLAQPISKKEQLSMWMTVNGHRFEVILEDNFTTQALIAQLPLTLYLEELNGNEKHGQLSGTLPTDEKRPGIIHNGDLMLYGNQTLVVFYKTFSSIYSYTRIGKLEQPEELQKVLGSGNVEITFNKD</sequence>
<keyword evidence="1" id="KW-0732">Signal</keyword>
<dbReference type="AlphaFoldDB" id="A0A6L6GHE2"/>
<reference evidence="3 4" key="1">
    <citation type="submission" date="2019-11" db="EMBL/GenBank/DDBJ databases">
        <authorList>
            <person name="An D."/>
        </authorList>
    </citation>
    <scope>NUCLEOTIDE SEQUENCE [LARGE SCALE GENOMIC DNA]</scope>
    <source>
        <strain evidence="3 4">YIM 103518</strain>
    </source>
</reference>
<gene>
    <name evidence="3" type="ORF">GIX10_12600</name>
</gene>
<evidence type="ECO:0000313" key="3">
    <source>
        <dbReference type="EMBL" id="MTD12233.1"/>
    </source>
</evidence>
<feature type="chain" id="PRO_5027087603" description="Cyclophilin-like domain-containing protein" evidence="1">
    <location>
        <begin position="24"/>
        <end position="174"/>
    </location>
</feature>
<evidence type="ECO:0000256" key="1">
    <source>
        <dbReference type="SAM" id="SignalP"/>
    </source>
</evidence>
<dbReference type="InterPro" id="IPR029000">
    <property type="entry name" value="Cyclophilin-like_dom_sf"/>
</dbReference>
<evidence type="ECO:0000313" key="4">
    <source>
        <dbReference type="Proteomes" id="UP000473854"/>
    </source>
</evidence>
<feature type="domain" description="Cyclophilin-like" evidence="2">
    <location>
        <begin position="64"/>
        <end position="171"/>
    </location>
</feature>
<evidence type="ECO:0000259" key="2">
    <source>
        <dbReference type="Pfam" id="PF18050"/>
    </source>
</evidence>